<dbReference type="Proteomes" id="UP000263881">
    <property type="component" value="Chromosome"/>
</dbReference>
<evidence type="ECO:0000313" key="3">
    <source>
        <dbReference type="Proteomes" id="UP000263881"/>
    </source>
</evidence>
<accession>A0AAD0WKU1</accession>
<keyword evidence="3" id="KW-1185">Reference proteome</keyword>
<organism evidence="2 3">
    <name type="scientific">Lonsdalea britannica</name>
    <dbReference type="NCBI Taxonomy" id="1082704"/>
    <lineage>
        <taxon>Bacteria</taxon>
        <taxon>Pseudomonadati</taxon>
        <taxon>Pseudomonadota</taxon>
        <taxon>Gammaproteobacteria</taxon>
        <taxon>Enterobacterales</taxon>
        <taxon>Pectobacteriaceae</taxon>
        <taxon>Lonsdalea</taxon>
    </lineage>
</organism>
<name>A0AAD0WKU1_9GAMM</name>
<dbReference type="EMBL" id="CP023009">
    <property type="protein sequence ID" value="AXW87184.1"/>
    <property type="molecule type" value="Genomic_DNA"/>
</dbReference>
<evidence type="ECO:0000313" key="2">
    <source>
        <dbReference type="EMBL" id="AXW87184.1"/>
    </source>
</evidence>
<gene>
    <name evidence="2" type="ORF">CKQ53_09460</name>
</gene>
<protein>
    <submittedName>
        <fullName evidence="2">Uncharacterized protein</fullName>
    </submittedName>
</protein>
<keyword evidence="1" id="KW-0812">Transmembrane</keyword>
<feature type="transmembrane region" description="Helical" evidence="1">
    <location>
        <begin position="40"/>
        <end position="62"/>
    </location>
</feature>
<evidence type="ECO:0000256" key="1">
    <source>
        <dbReference type="SAM" id="Phobius"/>
    </source>
</evidence>
<proteinExistence type="predicted"/>
<reference evidence="2 3" key="1">
    <citation type="submission" date="2017-08" db="EMBL/GenBank/DDBJ databases">
        <title>Comparative genomics of bacteria isolated from necrotic lesions of AOD affected trees.</title>
        <authorList>
            <person name="Doonan J."/>
            <person name="Denman S."/>
            <person name="McDonald J.E."/>
        </authorList>
    </citation>
    <scope>NUCLEOTIDE SEQUENCE [LARGE SCALE GENOMIC DNA]</scope>
    <source>
        <strain evidence="2 3">477</strain>
    </source>
</reference>
<keyword evidence="1" id="KW-0472">Membrane</keyword>
<keyword evidence="1" id="KW-1133">Transmembrane helix</keyword>
<dbReference type="RefSeq" id="WP_118894935.1">
    <property type="nucleotide sequence ID" value="NZ_CP023009.1"/>
</dbReference>
<dbReference type="AlphaFoldDB" id="A0AAD0WKU1"/>
<sequence length="136" mass="15457">MLALFSEFAAGVARFWIKPIPVNQALFLTYGLSHRIRFTAYQTATGISAFIVLMMCPVSYVVSHRQIFMLRTLLLSADRTFRSAYFYVMARVNPLIASLPHHTFCAIHLLKTKTNKNGACPRKSDDFNALIRVSLR</sequence>
<dbReference type="KEGG" id="lbq:CKQ53_09460"/>